<proteinExistence type="predicted"/>
<protein>
    <submittedName>
        <fullName evidence="1">Uncharacterized protein</fullName>
    </submittedName>
</protein>
<dbReference type="AlphaFoldDB" id="A0A803KAN1"/>
<reference evidence="1" key="2">
    <citation type="submission" date="2021-03" db="UniProtKB">
        <authorList>
            <consortium name="Ensembl"/>
        </authorList>
    </citation>
    <scope>IDENTIFICATION</scope>
</reference>
<dbReference type="Ensembl" id="ENSXETT00000108967">
    <property type="protein sequence ID" value="ENSXETP00000117436"/>
    <property type="gene ID" value="ENSXETG00000043336"/>
</dbReference>
<dbReference type="GeneTree" id="ENSGT01150000289655"/>
<organism evidence="1">
    <name type="scientific">Xenopus tropicalis</name>
    <name type="common">Western clawed frog</name>
    <name type="synonym">Silurana tropicalis</name>
    <dbReference type="NCBI Taxonomy" id="8364"/>
    <lineage>
        <taxon>Eukaryota</taxon>
        <taxon>Metazoa</taxon>
        <taxon>Chordata</taxon>
        <taxon>Craniata</taxon>
        <taxon>Vertebrata</taxon>
        <taxon>Euteleostomi</taxon>
        <taxon>Amphibia</taxon>
        <taxon>Batrachia</taxon>
        <taxon>Anura</taxon>
        <taxon>Pipoidea</taxon>
        <taxon>Pipidae</taxon>
        <taxon>Xenopodinae</taxon>
        <taxon>Xenopus</taxon>
        <taxon>Silurana</taxon>
    </lineage>
</organism>
<evidence type="ECO:0000313" key="1">
    <source>
        <dbReference type="Ensembl" id="ENSXETP00000117436"/>
    </source>
</evidence>
<dbReference type="InParanoid" id="A0A803KAN1"/>
<reference evidence="1" key="1">
    <citation type="journal article" date="2010" name="Science">
        <title>The genome of the Western clawed frog Xenopus tropicalis.</title>
        <authorList>
            <person name="Hellsten U."/>
            <person name="Harland R.M."/>
            <person name="Gilchrist M.J."/>
            <person name="Hendrix D."/>
            <person name="Jurka J."/>
            <person name="Kapitonov V."/>
            <person name="Ovcharenko I."/>
            <person name="Putnam N.H."/>
            <person name="Shu S."/>
            <person name="Taher L."/>
            <person name="Blitz I.L."/>
            <person name="Blumberg B."/>
            <person name="Dichmann D.S."/>
            <person name="Dubchak I."/>
            <person name="Amaya E."/>
            <person name="Detter J.C."/>
            <person name="Fletcher R."/>
            <person name="Gerhard D.S."/>
            <person name="Goodstein D."/>
            <person name="Graves T."/>
            <person name="Grigoriev I.V."/>
            <person name="Grimwood J."/>
            <person name="Kawashima T."/>
            <person name="Lindquist E."/>
            <person name="Lucas S.M."/>
            <person name="Mead P.E."/>
            <person name="Mitros T."/>
            <person name="Ogino H."/>
            <person name="Ohta Y."/>
            <person name="Poliakov A.V."/>
            <person name="Pollet N."/>
            <person name="Robert J."/>
            <person name="Salamov A."/>
            <person name="Sater A.K."/>
            <person name="Schmutz J."/>
            <person name="Terry A."/>
            <person name="Vize P.D."/>
            <person name="Warren W.C."/>
            <person name="Wells D."/>
            <person name="Wills A."/>
            <person name="Wilson R.K."/>
            <person name="Zimmerman L.B."/>
            <person name="Zorn A.M."/>
            <person name="Grainger R."/>
            <person name="Grammer T."/>
            <person name="Khokha M.K."/>
            <person name="Richardson P.M."/>
            <person name="Rokhsar D.S."/>
        </authorList>
    </citation>
    <scope>NUCLEOTIDE SEQUENCE [LARGE SCALE GENOMIC DNA]</scope>
    <source>
        <strain evidence="1">Nigerian</strain>
    </source>
</reference>
<name>A0A803KAN1_XENTR</name>
<sequence length="96" mass="10315">MPIGNDVFPIHFFDQSDFSKLILKPAMMPNLSIICSNMGMSWAGLLMNNVCPIWIPLGSIATANNRGESGHPCLVPRVSGKGFDVIPFALTLAVGL</sequence>
<accession>A0A803KAN1</accession>